<name>A0A5K7S9G0_9BACT</name>
<dbReference type="Gene3D" id="3.40.1620.10">
    <property type="entry name" value="YefM-like domain"/>
    <property type="match status" value="1"/>
</dbReference>
<dbReference type="Proteomes" id="UP001193389">
    <property type="component" value="Chromosome"/>
</dbReference>
<reference evidence="3" key="1">
    <citation type="journal article" date="2020" name="Int. J. Syst. Evol. Microbiol.">
        <title>Aquipluma nitroreducens gen. nov. sp. nov., a novel facultatively anaerobic bacterium isolated from a freshwater lake.</title>
        <authorList>
            <person name="Watanabe M."/>
            <person name="Kojima H."/>
            <person name="Fukui M."/>
        </authorList>
    </citation>
    <scope>NUCLEOTIDE SEQUENCE</scope>
    <source>
        <strain evidence="3">MeG22</strain>
    </source>
</reference>
<comment type="similarity">
    <text evidence="1 2">Belongs to the phD/YefM antitoxin family.</text>
</comment>
<evidence type="ECO:0000256" key="1">
    <source>
        <dbReference type="ARBA" id="ARBA00009981"/>
    </source>
</evidence>
<organism evidence="3 4">
    <name type="scientific">Aquipluma nitroreducens</name>
    <dbReference type="NCBI Taxonomy" id="2010828"/>
    <lineage>
        <taxon>Bacteria</taxon>
        <taxon>Pseudomonadati</taxon>
        <taxon>Bacteroidota</taxon>
        <taxon>Bacteroidia</taxon>
        <taxon>Marinilabiliales</taxon>
        <taxon>Prolixibacteraceae</taxon>
        <taxon>Aquipluma</taxon>
    </lineage>
</organism>
<evidence type="ECO:0000256" key="2">
    <source>
        <dbReference type="RuleBase" id="RU362080"/>
    </source>
</evidence>
<dbReference type="KEGG" id="anf:AQPE_2360"/>
<keyword evidence="4" id="KW-1185">Reference proteome</keyword>
<comment type="function">
    <text evidence="2">Antitoxin component of a type II toxin-antitoxin (TA) system.</text>
</comment>
<dbReference type="EMBL" id="AP018694">
    <property type="protein sequence ID" value="BBE18200.1"/>
    <property type="molecule type" value="Genomic_DNA"/>
</dbReference>
<evidence type="ECO:0000313" key="3">
    <source>
        <dbReference type="EMBL" id="BBE18200.1"/>
    </source>
</evidence>
<sequence length="82" mass="9100">MKAVNYSELRENLKANLDAISDNAELLVVHRPKGKSIVMMSLDEYNSLFPAAKSLEKGLNELKKAKAVQLKGKSARELLSEL</sequence>
<proteinExistence type="inferred from homology"/>
<dbReference type="AlphaFoldDB" id="A0A5K7S9G0"/>
<dbReference type="InterPro" id="IPR006442">
    <property type="entry name" value="Antitoxin_Phd/YefM"/>
</dbReference>
<gene>
    <name evidence="3" type="ORF">AQPE_2360</name>
</gene>
<protein>
    <recommendedName>
        <fullName evidence="2">Antitoxin</fullName>
    </recommendedName>
</protein>
<evidence type="ECO:0000313" key="4">
    <source>
        <dbReference type="Proteomes" id="UP001193389"/>
    </source>
</evidence>
<dbReference type="Pfam" id="PF02604">
    <property type="entry name" value="PhdYeFM_antitox"/>
    <property type="match status" value="1"/>
</dbReference>
<dbReference type="SUPFAM" id="SSF143120">
    <property type="entry name" value="YefM-like"/>
    <property type="match status" value="1"/>
</dbReference>
<dbReference type="RefSeq" id="WP_318351126.1">
    <property type="nucleotide sequence ID" value="NZ_AP018694.1"/>
</dbReference>
<dbReference type="InterPro" id="IPR036165">
    <property type="entry name" value="YefM-like_sf"/>
</dbReference>
<accession>A0A5K7S9G0</accession>